<feature type="transmembrane region" description="Helical" evidence="1">
    <location>
        <begin position="152"/>
        <end position="171"/>
    </location>
</feature>
<evidence type="ECO:0000313" key="3">
    <source>
        <dbReference type="Proteomes" id="UP000265970"/>
    </source>
</evidence>
<organism evidence="2 3">
    <name type="scientific">Bifidobacterium pseudolongum</name>
    <dbReference type="NCBI Taxonomy" id="1694"/>
    <lineage>
        <taxon>Bacteria</taxon>
        <taxon>Bacillati</taxon>
        <taxon>Actinomycetota</taxon>
        <taxon>Actinomycetes</taxon>
        <taxon>Bifidobacteriales</taxon>
        <taxon>Bifidobacteriaceae</taxon>
        <taxon>Bifidobacterium</taxon>
    </lineage>
</organism>
<reference evidence="2 3" key="1">
    <citation type="submission" date="2018-08" db="EMBL/GenBank/DDBJ databases">
        <title>A genome reference for cultivated species of the human gut microbiota.</title>
        <authorList>
            <person name="Zou Y."/>
            <person name="Xue W."/>
            <person name="Luo G."/>
        </authorList>
    </citation>
    <scope>NUCLEOTIDE SEQUENCE [LARGE SCALE GENOMIC DNA]</scope>
    <source>
        <strain evidence="2 3">AF13-3LB</strain>
    </source>
</reference>
<evidence type="ECO:0000313" key="2">
    <source>
        <dbReference type="EMBL" id="RGW11344.1"/>
    </source>
</evidence>
<evidence type="ECO:0000256" key="1">
    <source>
        <dbReference type="SAM" id="Phobius"/>
    </source>
</evidence>
<feature type="transmembrane region" description="Helical" evidence="1">
    <location>
        <begin position="73"/>
        <end position="95"/>
    </location>
</feature>
<feature type="transmembrane region" description="Helical" evidence="1">
    <location>
        <begin position="177"/>
        <end position="198"/>
    </location>
</feature>
<gene>
    <name evidence="2" type="ORF">DWV92_00610</name>
</gene>
<protein>
    <submittedName>
        <fullName evidence="2">DUF624 domain-containing protein</fullName>
    </submittedName>
</protein>
<keyword evidence="1" id="KW-1133">Transmembrane helix</keyword>
<dbReference type="InterPro" id="IPR006938">
    <property type="entry name" value="DUF624"/>
</dbReference>
<sequence length="216" mass="23948">MSAGIFRQDNPYNTVMGRIGDLAMLSVAWFVCSIPIVTIGPSTSAACEVAREIVEDTDEGVFRAFWRAFKRRFGVNMLSSLLFIALFAIGAVDLWYISRQTGDTASIVYGVTLGALAIASMMLSFVLPLSGRSKLSWWEQIRQSARLSLMKPLLALGNVVLIALPFVLMWFVPGAIVWVPILWCIPGAGVSMWAIMYWTCKAFQLKPRDTPTDQND</sequence>
<proteinExistence type="predicted"/>
<accession>A0A395XJG4</accession>
<dbReference type="Pfam" id="PF04854">
    <property type="entry name" value="DUF624"/>
    <property type="match status" value="1"/>
</dbReference>
<comment type="caution">
    <text evidence="2">The sequence shown here is derived from an EMBL/GenBank/DDBJ whole genome shotgun (WGS) entry which is preliminary data.</text>
</comment>
<keyword evidence="1" id="KW-0812">Transmembrane</keyword>
<feature type="transmembrane region" description="Helical" evidence="1">
    <location>
        <begin position="107"/>
        <end position="131"/>
    </location>
</feature>
<name>A0A395XJG4_9BIFI</name>
<dbReference type="EMBL" id="QRZV01000001">
    <property type="protein sequence ID" value="RGW11344.1"/>
    <property type="molecule type" value="Genomic_DNA"/>
</dbReference>
<keyword evidence="1" id="KW-0472">Membrane</keyword>
<dbReference type="Proteomes" id="UP000265970">
    <property type="component" value="Unassembled WGS sequence"/>
</dbReference>
<dbReference type="AlphaFoldDB" id="A0A395XJG4"/>